<comment type="caution">
    <text evidence="1">The sequence shown here is derived from an EMBL/GenBank/DDBJ whole genome shotgun (WGS) entry which is preliminary data.</text>
</comment>
<dbReference type="Proteomes" id="UP000265926">
    <property type="component" value="Unassembled WGS sequence"/>
</dbReference>
<dbReference type="PROSITE" id="PS51257">
    <property type="entry name" value="PROKAR_LIPOPROTEIN"/>
    <property type="match status" value="1"/>
</dbReference>
<dbReference type="RefSeq" id="WP_119438122.1">
    <property type="nucleotide sequence ID" value="NZ_QWGR01000005.1"/>
</dbReference>
<gene>
    <name evidence="1" type="ORF">D1614_11745</name>
</gene>
<organism evidence="1 2">
    <name type="scientific">Maribellus luteus</name>
    <dbReference type="NCBI Taxonomy" id="2305463"/>
    <lineage>
        <taxon>Bacteria</taxon>
        <taxon>Pseudomonadati</taxon>
        <taxon>Bacteroidota</taxon>
        <taxon>Bacteroidia</taxon>
        <taxon>Marinilabiliales</taxon>
        <taxon>Prolixibacteraceae</taxon>
        <taxon>Maribellus</taxon>
    </lineage>
</organism>
<name>A0A399T076_9BACT</name>
<accession>A0A399T076</accession>
<sequence>MKQIVFFIFAVLAFAACEKQFVGEEINMPNELTEKSASFSSAELMDLQIIEGQGLGDVVTLGMSREDISQITTGIDCFSSKECSFRLSAETGPITVHFNNDTVDFIRIGQFGVFPEYLWSTTAGATSLMSPTEVAELYDPSEIVHYDYVYTDVVAKEYGYTYFSYLRYGDGGSQRVVTHEIYARGGRPETFIQVFQGIILVQNPKPKSTIYNVNLSITQPDGQVVEVPEFSVSIPGGSSTMLFPNNYLPLDGPLGTYTYTATLLSQKGKSQKVAGTSSGSFQLIQVVE</sequence>
<evidence type="ECO:0000313" key="1">
    <source>
        <dbReference type="EMBL" id="RIJ48389.1"/>
    </source>
</evidence>
<dbReference type="EMBL" id="QWGR01000005">
    <property type="protein sequence ID" value="RIJ48389.1"/>
    <property type="molecule type" value="Genomic_DNA"/>
</dbReference>
<keyword evidence="2" id="KW-1185">Reference proteome</keyword>
<evidence type="ECO:0000313" key="2">
    <source>
        <dbReference type="Proteomes" id="UP000265926"/>
    </source>
</evidence>
<dbReference type="AlphaFoldDB" id="A0A399T076"/>
<proteinExistence type="predicted"/>
<protein>
    <submittedName>
        <fullName evidence="1">Uncharacterized protein</fullName>
    </submittedName>
</protein>
<reference evidence="1 2" key="1">
    <citation type="submission" date="2018-08" db="EMBL/GenBank/DDBJ databases">
        <title>Pallidiluteibacterium maritimus gen. nov., sp. nov., isolated from coastal sediment.</title>
        <authorList>
            <person name="Zhou L.Y."/>
        </authorList>
    </citation>
    <scope>NUCLEOTIDE SEQUENCE [LARGE SCALE GENOMIC DNA]</scope>
    <source>
        <strain evidence="1 2">XSD2</strain>
    </source>
</reference>